<evidence type="ECO:0000313" key="5">
    <source>
        <dbReference type="EMBL" id="KAH8018507.1"/>
    </source>
</evidence>
<feature type="domain" description="HTH CENPB-type" evidence="4">
    <location>
        <begin position="64"/>
        <end position="121"/>
    </location>
</feature>
<keyword evidence="2" id="KW-0238">DNA-binding</keyword>
<dbReference type="PANTHER" id="PTHR19303">
    <property type="entry name" value="TRANSPOSON"/>
    <property type="match status" value="1"/>
</dbReference>
<dbReference type="PANTHER" id="PTHR19303:SF73">
    <property type="entry name" value="PROTEIN PDC2"/>
    <property type="match status" value="1"/>
</dbReference>
<keyword evidence="6" id="KW-1185">Reference proteome</keyword>
<evidence type="ECO:0000259" key="4">
    <source>
        <dbReference type="PROSITE" id="PS51253"/>
    </source>
</evidence>
<dbReference type="InterPro" id="IPR006600">
    <property type="entry name" value="HTH_CenpB_DNA-bd_dom"/>
</dbReference>
<evidence type="ECO:0000313" key="6">
    <source>
        <dbReference type="Proteomes" id="UP000821866"/>
    </source>
</evidence>
<dbReference type="Pfam" id="PF03221">
    <property type="entry name" value="HTH_Tnp_Tc5"/>
    <property type="match status" value="1"/>
</dbReference>
<dbReference type="AlphaFoldDB" id="A0A9J6D8W1"/>
<sequence length="121" mass="13301">MSPPAKERKFLSLHDKAAIIAEVENCRKKKDIAEEYGIVCSSLSTILKGKDAILAVLDNDARAQNKTVAVAAFLGVDKVVFAWFCEQRANRVPLSGKILQQKALDFASILGHDQFRASVGW</sequence>
<reference evidence="5" key="1">
    <citation type="journal article" date="2020" name="Cell">
        <title>Large-Scale Comparative Analyses of Tick Genomes Elucidate Their Genetic Diversity and Vector Capacities.</title>
        <authorList>
            <consortium name="Tick Genome and Microbiome Consortium (TIGMIC)"/>
            <person name="Jia N."/>
            <person name="Wang J."/>
            <person name="Shi W."/>
            <person name="Du L."/>
            <person name="Sun Y."/>
            <person name="Zhan W."/>
            <person name="Jiang J.F."/>
            <person name="Wang Q."/>
            <person name="Zhang B."/>
            <person name="Ji P."/>
            <person name="Bell-Sakyi L."/>
            <person name="Cui X.M."/>
            <person name="Yuan T.T."/>
            <person name="Jiang B.G."/>
            <person name="Yang W.F."/>
            <person name="Lam T.T."/>
            <person name="Chang Q.C."/>
            <person name="Ding S.J."/>
            <person name="Wang X.J."/>
            <person name="Zhu J.G."/>
            <person name="Ruan X.D."/>
            <person name="Zhao L."/>
            <person name="Wei J.T."/>
            <person name="Ye R.Z."/>
            <person name="Que T.C."/>
            <person name="Du C.H."/>
            <person name="Zhou Y.H."/>
            <person name="Cheng J.X."/>
            <person name="Dai P.F."/>
            <person name="Guo W.B."/>
            <person name="Han X.H."/>
            <person name="Huang E.J."/>
            <person name="Li L.F."/>
            <person name="Wei W."/>
            <person name="Gao Y.C."/>
            <person name="Liu J.Z."/>
            <person name="Shao H.Z."/>
            <person name="Wang X."/>
            <person name="Wang C.C."/>
            <person name="Yang T.C."/>
            <person name="Huo Q.B."/>
            <person name="Li W."/>
            <person name="Chen H.Y."/>
            <person name="Chen S.E."/>
            <person name="Zhou L.G."/>
            <person name="Ni X.B."/>
            <person name="Tian J.H."/>
            <person name="Sheng Y."/>
            <person name="Liu T."/>
            <person name="Pan Y.S."/>
            <person name="Xia L.Y."/>
            <person name="Li J."/>
            <person name="Zhao F."/>
            <person name="Cao W.C."/>
        </authorList>
    </citation>
    <scope>NUCLEOTIDE SEQUENCE</scope>
    <source>
        <strain evidence="5">Rmic-2018</strain>
    </source>
</reference>
<dbReference type="PROSITE" id="PS51253">
    <property type="entry name" value="HTH_CENPB"/>
    <property type="match status" value="1"/>
</dbReference>
<evidence type="ECO:0000256" key="1">
    <source>
        <dbReference type="ARBA" id="ARBA00004123"/>
    </source>
</evidence>
<proteinExistence type="predicted"/>
<dbReference type="InterPro" id="IPR007889">
    <property type="entry name" value="HTH_Psq"/>
</dbReference>
<evidence type="ECO:0000256" key="2">
    <source>
        <dbReference type="ARBA" id="ARBA00023125"/>
    </source>
</evidence>
<comment type="subcellular location">
    <subcellularLocation>
        <location evidence="1">Nucleus</location>
    </subcellularLocation>
</comment>
<organism evidence="5 6">
    <name type="scientific">Rhipicephalus microplus</name>
    <name type="common">Cattle tick</name>
    <name type="synonym">Boophilus microplus</name>
    <dbReference type="NCBI Taxonomy" id="6941"/>
    <lineage>
        <taxon>Eukaryota</taxon>
        <taxon>Metazoa</taxon>
        <taxon>Ecdysozoa</taxon>
        <taxon>Arthropoda</taxon>
        <taxon>Chelicerata</taxon>
        <taxon>Arachnida</taxon>
        <taxon>Acari</taxon>
        <taxon>Parasitiformes</taxon>
        <taxon>Ixodida</taxon>
        <taxon>Ixodoidea</taxon>
        <taxon>Ixodidae</taxon>
        <taxon>Rhipicephalinae</taxon>
        <taxon>Rhipicephalus</taxon>
        <taxon>Boophilus</taxon>
    </lineage>
</organism>
<dbReference type="InterPro" id="IPR050863">
    <property type="entry name" value="CenT-Element_Derived"/>
</dbReference>
<dbReference type="EMBL" id="JABSTU010000010">
    <property type="protein sequence ID" value="KAH8018507.1"/>
    <property type="molecule type" value="Genomic_DNA"/>
</dbReference>
<dbReference type="GO" id="GO:0005634">
    <property type="term" value="C:nucleus"/>
    <property type="evidence" value="ECO:0007669"/>
    <property type="project" value="UniProtKB-SubCell"/>
</dbReference>
<protein>
    <recommendedName>
        <fullName evidence="4">HTH CENPB-type domain-containing protein</fullName>
    </recommendedName>
</protein>
<evidence type="ECO:0000256" key="3">
    <source>
        <dbReference type="ARBA" id="ARBA00023242"/>
    </source>
</evidence>
<dbReference type="InterPro" id="IPR009057">
    <property type="entry name" value="Homeodomain-like_sf"/>
</dbReference>
<name>A0A9J6D8W1_RHIMP</name>
<gene>
    <name evidence="5" type="ORF">HPB51_008206</name>
</gene>
<accession>A0A9J6D8W1</accession>
<comment type="caution">
    <text evidence="5">The sequence shown here is derived from an EMBL/GenBank/DDBJ whole genome shotgun (WGS) entry which is preliminary data.</text>
</comment>
<dbReference type="SUPFAM" id="SSF46689">
    <property type="entry name" value="Homeodomain-like"/>
    <property type="match status" value="2"/>
</dbReference>
<keyword evidence="3" id="KW-0539">Nucleus</keyword>
<reference evidence="5" key="2">
    <citation type="submission" date="2021-09" db="EMBL/GenBank/DDBJ databases">
        <authorList>
            <person name="Jia N."/>
            <person name="Wang J."/>
            <person name="Shi W."/>
            <person name="Du L."/>
            <person name="Sun Y."/>
            <person name="Zhan W."/>
            <person name="Jiang J."/>
            <person name="Wang Q."/>
            <person name="Zhang B."/>
            <person name="Ji P."/>
            <person name="Sakyi L.B."/>
            <person name="Cui X."/>
            <person name="Yuan T."/>
            <person name="Jiang B."/>
            <person name="Yang W."/>
            <person name="Lam T.T.-Y."/>
            <person name="Chang Q."/>
            <person name="Ding S."/>
            <person name="Wang X."/>
            <person name="Zhu J."/>
            <person name="Ruan X."/>
            <person name="Zhao L."/>
            <person name="Wei J."/>
            <person name="Que T."/>
            <person name="Du C."/>
            <person name="Cheng J."/>
            <person name="Dai P."/>
            <person name="Han X."/>
            <person name="Huang E."/>
            <person name="Gao Y."/>
            <person name="Liu J."/>
            <person name="Shao H."/>
            <person name="Ye R."/>
            <person name="Li L."/>
            <person name="Wei W."/>
            <person name="Wang X."/>
            <person name="Wang C."/>
            <person name="Huo Q."/>
            <person name="Li W."/>
            <person name="Guo W."/>
            <person name="Chen H."/>
            <person name="Chen S."/>
            <person name="Zhou L."/>
            <person name="Zhou L."/>
            <person name="Ni X."/>
            <person name="Tian J."/>
            <person name="Zhou Y."/>
            <person name="Sheng Y."/>
            <person name="Liu T."/>
            <person name="Pan Y."/>
            <person name="Xia L."/>
            <person name="Li J."/>
            <person name="Zhao F."/>
            <person name="Cao W."/>
        </authorList>
    </citation>
    <scope>NUCLEOTIDE SEQUENCE</scope>
    <source>
        <strain evidence="5">Rmic-2018</strain>
        <tissue evidence="5">Larvae</tissue>
    </source>
</reference>
<dbReference type="GO" id="GO:0003677">
    <property type="term" value="F:DNA binding"/>
    <property type="evidence" value="ECO:0007669"/>
    <property type="project" value="UniProtKB-KW"/>
</dbReference>
<dbReference type="Pfam" id="PF04218">
    <property type="entry name" value="CENP-B_N"/>
    <property type="match status" value="1"/>
</dbReference>
<dbReference type="Proteomes" id="UP000821866">
    <property type="component" value="Chromosome 8"/>
</dbReference>
<dbReference type="Gene3D" id="1.10.10.60">
    <property type="entry name" value="Homeodomain-like"/>
    <property type="match status" value="2"/>
</dbReference>